<name>A0A8H7RB23_9FUNG</name>
<evidence type="ECO:0000313" key="1">
    <source>
        <dbReference type="EMBL" id="KAG2207220.1"/>
    </source>
</evidence>
<accession>A0A8H7RB23</accession>
<dbReference type="OrthoDB" id="2289259at2759"/>
<protein>
    <submittedName>
        <fullName evidence="1">Uncharacterized protein</fullName>
    </submittedName>
</protein>
<evidence type="ECO:0000313" key="2">
    <source>
        <dbReference type="Proteomes" id="UP000603453"/>
    </source>
</evidence>
<dbReference type="EMBL" id="JAEPRD010000026">
    <property type="protein sequence ID" value="KAG2207220.1"/>
    <property type="molecule type" value="Genomic_DNA"/>
</dbReference>
<keyword evidence="2" id="KW-1185">Reference proteome</keyword>
<dbReference type="AlphaFoldDB" id="A0A8H7RB23"/>
<dbReference type="Proteomes" id="UP000603453">
    <property type="component" value="Unassembled WGS sequence"/>
</dbReference>
<feature type="non-terminal residue" evidence="1">
    <location>
        <position position="222"/>
    </location>
</feature>
<comment type="caution">
    <text evidence="1">The sequence shown here is derived from an EMBL/GenBank/DDBJ whole genome shotgun (WGS) entry which is preliminary data.</text>
</comment>
<organism evidence="1 2">
    <name type="scientific">Mucor saturninus</name>
    <dbReference type="NCBI Taxonomy" id="64648"/>
    <lineage>
        <taxon>Eukaryota</taxon>
        <taxon>Fungi</taxon>
        <taxon>Fungi incertae sedis</taxon>
        <taxon>Mucoromycota</taxon>
        <taxon>Mucoromycotina</taxon>
        <taxon>Mucoromycetes</taxon>
        <taxon>Mucorales</taxon>
        <taxon>Mucorineae</taxon>
        <taxon>Mucoraceae</taxon>
        <taxon>Mucor</taxon>
    </lineage>
</organism>
<reference evidence="1" key="1">
    <citation type="submission" date="2020-12" db="EMBL/GenBank/DDBJ databases">
        <title>Metabolic potential, ecology and presence of endohyphal bacteria is reflected in genomic diversity of Mucoromycotina.</title>
        <authorList>
            <person name="Muszewska A."/>
            <person name="Okrasinska A."/>
            <person name="Steczkiewicz K."/>
            <person name="Drgas O."/>
            <person name="Orlowska M."/>
            <person name="Perlinska-Lenart U."/>
            <person name="Aleksandrzak-Piekarczyk T."/>
            <person name="Szatraj K."/>
            <person name="Zielenkiewicz U."/>
            <person name="Pilsyk S."/>
            <person name="Malc E."/>
            <person name="Mieczkowski P."/>
            <person name="Kruszewska J.S."/>
            <person name="Biernat P."/>
            <person name="Pawlowska J."/>
        </authorList>
    </citation>
    <scope>NUCLEOTIDE SEQUENCE</scope>
    <source>
        <strain evidence="1">WA0000017839</strain>
    </source>
</reference>
<sequence length="222" mass="25540">VESFKIYNNEKNLLEATYLRKFEEKLDKLLLSCTILTYTDGEGVCQSTRRMQTMTESNSEYGRRTDLLIKSTNSEECYDISSNEFKKRDVSTDVKLHQQSKNIRINAIYSLIPAIYSVVPAMYSLRTAIYSAVPAIRSHLNKRLVDLDKFRDSIITLFSWKEFTINVSNQVICTLGRKENEYALTDVAVDVFEEKSSTPPRSNVEFIPVLMPPPRSSKRTKP</sequence>
<gene>
    <name evidence="1" type="ORF">INT47_012273</name>
</gene>
<proteinExistence type="predicted"/>